<dbReference type="Gramene" id="Pp3c17_20040V3.5">
    <property type="protein sequence ID" value="Pp3c17_20040V3.5"/>
    <property type="gene ID" value="Pp3c17_20040"/>
</dbReference>
<dbReference type="Gene3D" id="1.25.40.10">
    <property type="entry name" value="Tetratricopeptide repeat domain"/>
    <property type="match status" value="1"/>
</dbReference>
<dbReference type="SUPFAM" id="SSF48452">
    <property type="entry name" value="TPR-like"/>
    <property type="match status" value="1"/>
</dbReference>
<keyword evidence="2" id="KW-1185">Reference proteome</keyword>
<sequence>MAFGSSLLRLVCTPAAQIFFSPRLGSKALLSCPSSTDREDAKYCTVRPSLRRANLAGQPSVNRFPQNMLRARVVDAVVDVEVENAVPRGRETAGAALQGSFESVAAVGRVECNSRGCRPIFDDALEPVAFRDGWLAHDDTPDVLASRTAVFHGSRSGGLDIGRKTHLPKEFAEFLNEMWMENGSAEKYFEFAVRSNPLDSKLLCEYACFSWKTLNNADKAEELYKQALEVAPEDADVMLWSSAPAIKKSSGIPASTV</sequence>
<reference evidence="1 2" key="1">
    <citation type="journal article" date="2008" name="Science">
        <title>The Physcomitrella genome reveals evolutionary insights into the conquest of land by plants.</title>
        <authorList>
            <person name="Rensing S."/>
            <person name="Lang D."/>
            <person name="Zimmer A."/>
            <person name="Terry A."/>
            <person name="Salamov A."/>
            <person name="Shapiro H."/>
            <person name="Nishiyama T."/>
            <person name="Perroud P.-F."/>
            <person name="Lindquist E."/>
            <person name="Kamisugi Y."/>
            <person name="Tanahashi T."/>
            <person name="Sakakibara K."/>
            <person name="Fujita T."/>
            <person name="Oishi K."/>
            <person name="Shin-I T."/>
            <person name="Kuroki Y."/>
            <person name="Toyoda A."/>
            <person name="Suzuki Y."/>
            <person name="Hashimoto A."/>
            <person name="Yamaguchi K."/>
            <person name="Sugano A."/>
            <person name="Kohara Y."/>
            <person name="Fujiyama A."/>
            <person name="Anterola A."/>
            <person name="Aoki S."/>
            <person name="Ashton N."/>
            <person name="Barbazuk W.B."/>
            <person name="Barker E."/>
            <person name="Bennetzen J."/>
            <person name="Bezanilla M."/>
            <person name="Blankenship R."/>
            <person name="Cho S.H."/>
            <person name="Dutcher S."/>
            <person name="Estelle M."/>
            <person name="Fawcett J.A."/>
            <person name="Gundlach H."/>
            <person name="Hanada K."/>
            <person name="Heyl A."/>
            <person name="Hicks K.A."/>
            <person name="Hugh J."/>
            <person name="Lohr M."/>
            <person name="Mayer K."/>
            <person name="Melkozernov A."/>
            <person name="Murata T."/>
            <person name="Nelson D."/>
            <person name="Pils B."/>
            <person name="Prigge M."/>
            <person name="Reiss B."/>
            <person name="Renner T."/>
            <person name="Rombauts S."/>
            <person name="Rushton P."/>
            <person name="Sanderfoot A."/>
            <person name="Schween G."/>
            <person name="Shiu S.-H."/>
            <person name="Stueber K."/>
            <person name="Theodoulou F.L."/>
            <person name="Tu H."/>
            <person name="Van de Peer Y."/>
            <person name="Verrier P.J."/>
            <person name="Waters E."/>
            <person name="Wood A."/>
            <person name="Yang L."/>
            <person name="Cove D."/>
            <person name="Cuming A."/>
            <person name="Hasebe M."/>
            <person name="Lucas S."/>
            <person name="Mishler D.B."/>
            <person name="Reski R."/>
            <person name="Grigoriev I."/>
            <person name="Quatrano R.S."/>
            <person name="Boore J.L."/>
        </authorList>
    </citation>
    <scope>NUCLEOTIDE SEQUENCE [LARGE SCALE GENOMIC DNA]</scope>
    <source>
        <strain evidence="1 2">cv. Gransden 2004</strain>
    </source>
</reference>
<dbReference type="InterPro" id="IPR011990">
    <property type="entry name" value="TPR-like_helical_dom_sf"/>
</dbReference>
<dbReference type="EnsemblPlants" id="Pp3c17_20040V3.3">
    <property type="protein sequence ID" value="Pp3c17_20040V3.3"/>
    <property type="gene ID" value="Pp3c17_20040"/>
</dbReference>
<reference evidence="1 2" key="2">
    <citation type="journal article" date="2018" name="Plant J.">
        <title>The Physcomitrella patens chromosome-scale assembly reveals moss genome structure and evolution.</title>
        <authorList>
            <person name="Lang D."/>
            <person name="Ullrich K.K."/>
            <person name="Murat F."/>
            <person name="Fuchs J."/>
            <person name="Jenkins J."/>
            <person name="Haas F.B."/>
            <person name="Piednoel M."/>
            <person name="Gundlach H."/>
            <person name="Van Bel M."/>
            <person name="Meyberg R."/>
            <person name="Vives C."/>
            <person name="Morata J."/>
            <person name="Symeonidi A."/>
            <person name="Hiss M."/>
            <person name="Muchero W."/>
            <person name="Kamisugi Y."/>
            <person name="Saleh O."/>
            <person name="Blanc G."/>
            <person name="Decker E.L."/>
            <person name="van Gessel N."/>
            <person name="Grimwood J."/>
            <person name="Hayes R.D."/>
            <person name="Graham S.W."/>
            <person name="Gunter L.E."/>
            <person name="McDaniel S.F."/>
            <person name="Hoernstein S.N.W."/>
            <person name="Larsson A."/>
            <person name="Li F.W."/>
            <person name="Perroud P.F."/>
            <person name="Phillips J."/>
            <person name="Ranjan P."/>
            <person name="Rokshar D.S."/>
            <person name="Rothfels C.J."/>
            <person name="Schneider L."/>
            <person name="Shu S."/>
            <person name="Stevenson D.W."/>
            <person name="Thummler F."/>
            <person name="Tillich M."/>
            <person name="Villarreal Aguilar J.C."/>
            <person name="Widiez T."/>
            <person name="Wong G.K."/>
            <person name="Wymore A."/>
            <person name="Zhang Y."/>
            <person name="Zimmer A.D."/>
            <person name="Quatrano R.S."/>
            <person name="Mayer K.F.X."/>
            <person name="Goodstein D."/>
            <person name="Casacuberta J.M."/>
            <person name="Vandepoele K."/>
            <person name="Reski R."/>
            <person name="Cuming A.C."/>
            <person name="Tuskan G.A."/>
            <person name="Maumus F."/>
            <person name="Salse J."/>
            <person name="Schmutz J."/>
            <person name="Rensing S.A."/>
        </authorList>
    </citation>
    <scope>NUCLEOTIDE SEQUENCE [LARGE SCALE GENOMIC DNA]</scope>
    <source>
        <strain evidence="1 2">cv. Gransden 2004</strain>
    </source>
</reference>
<proteinExistence type="predicted"/>
<name>A0A7I4BHN2_PHYPA</name>
<dbReference type="EnsemblPlants" id="Pp3c17_20040V3.5">
    <property type="protein sequence ID" value="Pp3c17_20040V3.5"/>
    <property type="gene ID" value="Pp3c17_20040"/>
</dbReference>
<dbReference type="AlphaFoldDB" id="A0A7I4BHN2"/>
<dbReference type="EnsemblPlants" id="Pp3c17_20040V3.4">
    <property type="protein sequence ID" value="Pp3c17_20040V3.4"/>
    <property type="gene ID" value="Pp3c17_20040"/>
</dbReference>
<evidence type="ECO:0000313" key="1">
    <source>
        <dbReference type="EnsemblPlants" id="Pp3c17_20040V3.3"/>
    </source>
</evidence>
<reference evidence="1" key="3">
    <citation type="submission" date="2020-12" db="UniProtKB">
        <authorList>
            <consortium name="EnsemblPlants"/>
        </authorList>
    </citation>
    <scope>IDENTIFICATION</scope>
</reference>
<dbReference type="InParanoid" id="A0A7I4BHN2"/>
<organism evidence="1 2">
    <name type="scientific">Physcomitrium patens</name>
    <name type="common">Spreading-leaved earth moss</name>
    <name type="synonym">Physcomitrella patens</name>
    <dbReference type="NCBI Taxonomy" id="3218"/>
    <lineage>
        <taxon>Eukaryota</taxon>
        <taxon>Viridiplantae</taxon>
        <taxon>Streptophyta</taxon>
        <taxon>Embryophyta</taxon>
        <taxon>Bryophyta</taxon>
        <taxon>Bryophytina</taxon>
        <taxon>Bryopsida</taxon>
        <taxon>Funariidae</taxon>
        <taxon>Funariales</taxon>
        <taxon>Funariaceae</taxon>
        <taxon>Physcomitrium</taxon>
    </lineage>
</organism>
<dbReference type="Gramene" id="Pp3c17_20040V3.4">
    <property type="protein sequence ID" value="Pp3c17_20040V3.4"/>
    <property type="gene ID" value="Pp3c17_20040"/>
</dbReference>
<dbReference type="EMBL" id="ABEU02000017">
    <property type="status" value="NOT_ANNOTATED_CDS"/>
    <property type="molecule type" value="Genomic_DNA"/>
</dbReference>
<dbReference type="Proteomes" id="UP000006727">
    <property type="component" value="Chromosome 17"/>
</dbReference>
<evidence type="ECO:0000313" key="2">
    <source>
        <dbReference type="Proteomes" id="UP000006727"/>
    </source>
</evidence>
<protein>
    <submittedName>
        <fullName evidence="1">Uncharacterized protein</fullName>
    </submittedName>
</protein>
<accession>A0A7I4BHN2</accession>
<dbReference type="Gramene" id="Pp3c17_20040V3.3">
    <property type="protein sequence ID" value="Pp3c17_20040V3.3"/>
    <property type="gene ID" value="Pp3c17_20040"/>
</dbReference>